<proteinExistence type="inferred from homology"/>
<protein>
    <submittedName>
        <fullName evidence="8">DUF862 domain-containing protein</fullName>
    </submittedName>
</protein>
<dbReference type="EMBL" id="UYYG01001154">
    <property type="protein sequence ID" value="VDN55958.1"/>
    <property type="molecule type" value="Genomic_DNA"/>
</dbReference>
<keyword evidence="3" id="KW-0378">Hydrolase</keyword>
<evidence type="ECO:0000313" key="7">
    <source>
        <dbReference type="Proteomes" id="UP000274756"/>
    </source>
</evidence>
<dbReference type="OrthoDB" id="412286at2759"/>
<evidence type="ECO:0000256" key="3">
    <source>
        <dbReference type="ARBA" id="ARBA00022801"/>
    </source>
</evidence>
<dbReference type="InterPro" id="IPR008580">
    <property type="entry name" value="PPPDE_dom"/>
</dbReference>
<evidence type="ECO:0000256" key="1">
    <source>
        <dbReference type="ARBA" id="ARBA00008140"/>
    </source>
</evidence>
<reference evidence="8" key="1">
    <citation type="submission" date="2016-04" db="UniProtKB">
        <authorList>
            <consortium name="WormBaseParasite"/>
        </authorList>
    </citation>
    <scope>IDENTIFICATION</scope>
</reference>
<keyword evidence="2" id="KW-0645">Protease</keyword>
<dbReference type="Proteomes" id="UP000038040">
    <property type="component" value="Unplaced"/>
</dbReference>
<sequence length="240" mass="27396">MARAPVRLNVYDMYWLNDYASVIGFGVYHSGIEVYGLEYAYGGHPYHFSGIFENTPQDAEELGENFKFRESILLGETDFAPEDVKNLIEMLGDEFQGDKYHLISKNCNHFTASLAKTLTGRDIPSWVNRLASFSRSIPFLERCLPQEWLTPVALQNTIDEREKRISSGVENGIEITEEMALNKNAEAVNMNKQRGREKEDEISTSPSTRLSSLTRVWNSIKNFAANDSQDELRQLSWDIP</sequence>
<dbReference type="Proteomes" id="UP000274756">
    <property type="component" value="Unassembled WGS sequence"/>
</dbReference>
<gene>
    <name evidence="5" type="ORF">DME_LOCUS5931</name>
</gene>
<name>A0A0N4U475_DRAME</name>
<dbReference type="Gene3D" id="3.90.1720.30">
    <property type="entry name" value="PPPDE domains"/>
    <property type="match status" value="1"/>
</dbReference>
<evidence type="ECO:0000259" key="4">
    <source>
        <dbReference type="PROSITE" id="PS51858"/>
    </source>
</evidence>
<dbReference type="WBParaSite" id="DME_0000157101-mRNA-1">
    <property type="protein sequence ID" value="DME_0000157101-mRNA-1"/>
    <property type="gene ID" value="DME_0000157101"/>
</dbReference>
<dbReference type="GO" id="GO:0016579">
    <property type="term" value="P:protein deubiquitination"/>
    <property type="evidence" value="ECO:0007669"/>
    <property type="project" value="TreeGrafter"/>
</dbReference>
<evidence type="ECO:0000256" key="2">
    <source>
        <dbReference type="ARBA" id="ARBA00022670"/>
    </source>
</evidence>
<feature type="domain" description="PPPDE" evidence="4">
    <location>
        <begin position="4"/>
        <end position="148"/>
    </location>
</feature>
<dbReference type="SMART" id="SM01179">
    <property type="entry name" value="DUF862"/>
    <property type="match status" value="1"/>
</dbReference>
<accession>A0A0N4U475</accession>
<keyword evidence="7" id="KW-1185">Reference proteome</keyword>
<reference evidence="5 7" key="2">
    <citation type="submission" date="2018-11" db="EMBL/GenBank/DDBJ databases">
        <authorList>
            <consortium name="Pathogen Informatics"/>
        </authorList>
    </citation>
    <scope>NUCLEOTIDE SEQUENCE [LARGE SCALE GENOMIC DNA]</scope>
</reference>
<dbReference type="PANTHER" id="PTHR12378:SF80">
    <property type="entry name" value="IP06716P-RELATED"/>
    <property type="match status" value="1"/>
</dbReference>
<evidence type="ECO:0000313" key="8">
    <source>
        <dbReference type="WBParaSite" id="DME_0000157101-mRNA-1"/>
    </source>
</evidence>
<dbReference type="STRING" id="318479.A0A0N4U475"/>
<dbReference type="AlphaFoldDB" id="A0A0N4U475"/>
<dbReference type="PROSITE" id="PS51858">
    <property type="entry name" value="PPPDE"/>
    <property type="match status" value="1"/>
</dbReference>
<dbReference type="GO" id="GO:0006508">
    <property type="term" value="P:proteolysis"/>
    <property type="evidence" value="ECO:0007669"/>
    <property type="project" value="UniProtKB-KW"/>
</dbReference>
<evidence type="ECO:0000313" key="6">
    <source>
        <dbReference type="Proteomes" id="UP000038040"/>
    </source>
</evidence>
<dbReference type="GO" id="GO:0101005">
    <property type="term" value="F:deubiquitinase activity"/>
    <property type="evidence" value="ECO:0007669"/>
    <property type="project" value="TreeGrafter"/>
</dbReference>
<dbReference type="PANTHER" id="PTHR12378">
    <property type="entry name" value="DESUMOYLATING ISOPEPTIDASE"/>
    <property type="match status" value="1"/>
</dbReference>
<organism evidence="6 8">
    <name type="scientific">Dracunculus medinensis</name>
    <name type="common">Guinea worm</name>
    <dbReference type="NCBI Taxonomy" id="318479"/>
    <lineage>
        <taxon>Eukaryota</taxon>
        <taxon>Metazoa</taxon>
        <taxon>Ecdysozoa</taxon>
        <taxon>Nematoda</taxon>
        <taxon>Chromadorea</taxon>
        <taxon>Rhabditida</taxon>
        <taxon>Spirurina</taxon>
        <taxon>Dracunculoidea</taxon>
        <taxon>Dracunculidae</taxon>
        <taxon>Dracunculus</taxon>
    </lineage>
</organism>
<comment type="similarity">
    <text evidence="1">Belongs to the DeSI family.</text>
</comment>
<evidence type="ECO:0000313" key="5">
    <source>
        <dbReference type="EMBL" id="VDN55958.1"/>
    </source>
</evidence>
<dbReference type="InterPro" id="IPR042266">
    <property type="entry name" value="PPPDE_sf"/>
</dbReference>
<dbReference type="Pfam" id="PF05903">
    <property type="entry name" value="Peptidase_C97"/>
    <property type="match status" value="1"/>
</dbReference>